<reference evidence="16" key="2">
    <citation type="submission" date="2023-01" db="EMBL/GenBank/DDBJ databases">
        <title>Draft genome sequence of Algimonas porphyrae strain NBRC 108216.</title>
        <authorList>
            <person name="Sun Q."/>
            <person name="Mori K."/>
        </authorList>
    </citation>
    <scope>NUCLEOTIDE SEQUENCE</scope>
    <source>
        <strain evidence="16">NBRC 108216</strain>
    </source>
</reference>
<dbReference type="Proteomes" id="UP001161390">
    <property type="component" value="Unassembled WGS sequence"/>
</dbReference>
<dbReference type="NCBIfam" id="TIGR02073">
    <property type="entry name" value="PBP_1c"/>
    <property type="match status" value="1"/>
</dbReference>
<dbReference type="EC" id="2.4.99.28" evidence="10"/>
<keyword evidence="12" id="KW-0732">Signal</keyword>
<proteinExistence type="inferred from homology"/>
<dbReference type="EMBL" id="BSNJ01000002">
    <property type="protein sequence ID" value="GLQ20210.1"/>
    <property type="molecule type" value="Genomic_DNA"/>
</dbReference>
<keyword evidence="9" id="KW-0511">Multifunctional enzyme</keyword>
<dbReference type="InterPro" id="IPR050396">
    <property type="entry name" value="Glycosyltr_51/Transpeptidase"/>
</dbReference>
<comment type="pathway">
    <text evidence="1">Cell wall biogenesis; peptidoglycan biosynthesis.</text>
</comment>
<evidence type="ECO:0000313" key="17">
    <source>
        <dbReference type="Proteomes" id="UP001161390"/>
    </source>
</evidence>
<sequence length="663" mass="71136">MIRRRTIAAIACAVLALGWLASPVLPEDADSVSSVLQARDGTVLHMASVDDGRIRLPVDLAAVDPAFIAALIAIEDRRFHRHVGVDVLAIGRALRSNLSAGEIVSGASTITQQLGRQYRPRPRTVPTKMIEALEAVRLDLRMGKREQLERYLTRISYGSNIEGIEAASRIWLGKSARYLTVDEIALLLALPQSPEARRPDRNPVAAKAGRDRIIDRMLDADLIDPDMATAAKLQPVPTARQALPDRDILAHQTFGDGISTLDPDEQARATRLLAAWTTRQAVPVNAAALIVHAPSREVRALVGTGARHHAGGWIDMTDRVRSPGSTLKPFIYAMARDDGTLDLQSDVRDAPTRFGSYRPENFTRRYHGQVTIREALQHSLNVPAVMALHAVGADRFRAAMSAAGPQARGRIGDAQGDGLALALGGTGLSARDLVVLYTALANGGEAGPLRWTPDAPEGDRYRLVSEATAAAIVDALRDAPVPKGFANMQGVGRVAYKTGTSYGFRDSWAAGLAGDYVIIVWTGRPDGAPRPGQTGRASAAPLLFDLAAPFLDDDSSQRVTEAPEALSTLPSETDRGPVILFPADGTDVLASDRGLSIAVDSDEPVTLFVSGQAVRKEAGLAVWTPRNAGFYKISAVDRLGRSANANIRVVTRDQIVDAPPQFR</sequence>
<dbReference type="InterPro" id="IPR001264">
    <property type="entry name" value="Glyco_trans_51"/>
</dbReference>
<evidence type="ECO:0000313" key="16">
    <source>
        <dbReference type="EMBL" id="GLQ20210.1"/>
    </source>
</evidence>
<dbReference type="Gene3D" id="1.10.3810.10">
    <property type="entry name" value="Biosynthetic peptidoglycan transglycosylase-like"/>
    <property type="match status" value="1"/>
</dbReference>
<gene>
    <name evidence="16" type="primary">pbpZ</name>
    <name evidence="16" type="ORF">GCM10007854_11650</name>
</gene>
<feature type="chain" id="PRO_5047245176" description="peptidoglycan glycosyltransferase" evidence="12">
    <location>
        <begin position="22"/>
        <end position="663"/>
    </location>
</feature>
<feature type="domain" description="Penicillin-binding C-terminal" evidence="15">
    <location>
        <begin position="572"/>
        <end position="647"/>
    </location>
</feature>
<dbReference type="InterPro" id="IPR011815">
    <property type="entry name" value="PBP_1c"/>
</dbReference>
<feature type="domain" description="Glycosyl transferase family 51" evidence="14">
    <location>
        <begin position="50"/>
        <end position="217"/>
    </location>
</feature>
<dbReference type="PANTHER" id="PTHR32282:SF15">
    <property type="entry name" value="PENICILLIN-BINDING PROTEIN 1C"/>
    <property type="match status" value="1"/>
</dbReference>
<dbReference type="SUPFAM" id="SSF56601">
    <property type="entry name" value="beta-lactamase/transpeptidase-like"/>
    <property type="match status" value="1"/>
</dbReference>
<comment type="catalytic activity">
    <reaction evidence="11">
        <text>[GlcNAc-(1-&gt;4)-Mur2Ac(oyl-L-Ala-gamma-D-Glu-L-Lys-D-Ala-D-Ala)](n)-di-trans,octa-cis-undecaprenyl diphosphate + beta-D-GlcNAc-(1-&gt;4)-Mur2Ac(oyl-L-Ala-gamma-D-Glu-L-Lys-D-Ala-D-Ala)-di-trans,octa-cis-undecaprenyl diphosphate = [GlcNAc-(1-&gt;4)-Mur2Ac(oyl-L-Ala-gamma-D-Glu-L-Lys-D-Ala-D-Ala)](n+1)-di-trans,octa-cis-undecaprenyl diphosphate + di-trans,octa-cis-undecaprenyl diphosphate + H(+)</text>
        <dbReference type="Rhea" id="RHEA:23708"/>
        <dbReference type="Rhea" id="RHEA-COMP:9602"/>
        <dbReference type="Rhea" id="RHEA-COMP:9603"/>
        <dbReference type="ChEBI" id="CHEBI:15378"/>
        <dbReference type="ChEBI" id="CHEBI:58405"/>
        <dbReference type="ChEBI" id="CHEBI:60033"/>
        <dbReference type="ChEBI" id="CHEBI:78435"/>
        <dbReference type="EC" id="2.4.99.28"/>
    </reaction>
</comment>
<organism evidence="16 17">
    <name type="scientific">Algimonas porphyrae</name>
    <dbReference type="NCBI Taxonomy" id="1128113"/>
    <lineage>
        <taxon>Bacteria</taxon>
        <taxon>Pseudomonadati</taxon>
        <taxon>Pseudomonadota</taxon>
        <taxon>Alphaproteobacteria</taxon>
        <taxon>Maricaulales</taxon>
        <taxon>Robiginitomaculaceae</taxon>
        <taxon>Algimonas</taxon>
    </lineage>
</organism>
<dbReference type="InterPro" id="IPR023346">
    <property type="entry name" value="Lysozyme-like_dom_sf"/>
</dbReference>
<evidence type="ECO:0000256" key="10">
    <source>
        <dbReference type="ARBA" id="ARBA00044770"/>
    </source>
</evidence>
<protein>
    <recommendedName>
        <fullName evidence="10">peptidoglycan glycosyltransferase</fullName>
        <ecNumber evidence="10">2.4.99.28</ecNumber>
    </recommendedName>
</protein>
<evidence type="ECO:0000256" key="7">
    <source>
        <dbReference type="ARBA" id="ARBA00022679"/>
    </source>
</evidence>
<dbReference type="Pfam" id="PF00912">
    <property type="entry name" value="Transgly"/>
    <property type="match status" value="1"/>
</dbReference>
<dbReference type="PANTHER" id="PTHR32282">
    <property type="entry name" value="BINDING PROTEIN TRANSPEPTIDASE, PUTATIVE-RELATED"/>
    <property type="match status" value="1"/>
</dbReference>
<evidence type="ECO:0000259" key="13">
    <source>
        <dbReference type="Pfam" id="PF00905"/>
    </source>
</evidence>
<dbReference type="InterPro" id="IPR001460">
    <property type="entry name" value="PCN-bd_Tpept"/>
</dbReference>
<dbReference type="InterPro" id="IPR009647">
    <property type="entry name" value="PBP_C"/>
</dbReference>
<dbReference type="InterPro" id="IPR036950">
    <property type="entry name" value="PBP_transglycosylase"/>
</dbReference>
<name>A0ABQ5V0Q0_9PROT</name>
<evidence type="ECO:0000256" key="11">
    <source>
        <dbReference type="ARBA" id="ARBA00049902"/>
    </source>
</evidence>
<dbReference type="Pfam" id="PF00905">
    <property type="entry name" value="Transpeptidase"/>
    <property type="match status" value="1"/>
</dbReference>
<feature type="signal peptide" evidence="12">
    <location>
        <begin position="1"/>
        <end position="21"/>
    </location>
</feature>
<evidence type="ECO:0000256" key="5">
    <source>
        <dbReference type="ARBA" id="ARBA00022670"/>
    </source>
</evidence>
<evidence type="ECO:0000256" key="8">
    <source>
        <dbReference type="ARBA" id="ARBA00022801"/>
    </source>
</evidence>
<keyword evidence="6" id="KW-0328">Glycosyltransferase</keyword>
<reference evidence="16" key="1">
    <citation type="journal article" date="2014" name="Int. J. Syst. Evol. Microbiol.">
        <title>Complete genome of a new Firmicutes species belonging to the dominant human colonic microbiota ('Ruminococcus bicirculans') reveals two chromosomes and a selective capacity to utilize plant glucans.</title>
        <authorList>
            <consortium name="NISC Comparative Sequencing Program"/>
            <person name="Wegmann U."/>
            <person name="Louis P."/>
            <person name="Goesmann A."/>
            <person name="Henrissat B."/>
            <person name="Duncan S.H."/>
            <person name="Flint H.J."/>
        </authorList>
    </citation>
    <scope>NUCLEOTIDE SEQUENCE</scope>
    <source>
        <strain evidence="16">NBRC 108216</strain>
    </source>
</reference>
<dbReference type="Pfam" id="PF06832">
    <property type="entry name" value="BiPBP_C"/>
    <property type="match status" value="1"/>
</dbReference>
<keyword evidence="5" id="KW-0645">Protease</keyword>
<dbReference type="SUPFAM" id="SSF53955">
    <property type="entry name" value="Lysozyme-like"/>
    <property type="match status" value="1"/>
</dbReference>
<evidence type="ECO:0000256" key="12">
    <source>
        <dbReference type="SAM" id="SignalP"/>
    </source>
</evidence>
<evidence type="ECO:0000256" key="9">
    <source>
        <dbReference type="ARBA" id="ARBA00023268"/>
    </source>
</evidence>
<keyword evidence="17" id="KW-1185">Reference proteome</keyword>
<dbReference type="InterPro" id="IPR012338">
    <property type="entry name" value="Beta-lactam/transpept-like"/>
</dbReference>
<evidence type="ECO:0000259" key="15">
    <source>
        <dbReference type="Pfam" id="PF06832"/>
    </source>
</evidence>
<feature type="domain" description="Penicillin-binding protein transpeptidase" evidence="13">
    <location>
        <begin position="287"/>
        <end position="507"/>
    </location>
</feature>
<comment type="caution">
    <text evidence="16">The sequence shown here is derived from an EMBL/GenBank/DDBJ whole genome shotgun (WGS) entry which is preliminary data.</text>
</comment>
<comment type="similarity">
    <text evidence="3">In the N-terminal section; belongs to the glycosyltransferase 51 family.</text>
</comment>
<accession>A0ABQ5V0Q0</accession>
<keyword evidence="4" id="KW-0121">Carboxypeptidase</keyword>
<evidence type="ECO:0000256" key="6">
    <source>
        <dbReference type="ARBA" id="ARBA00022676"/>
    </source>
</evidence>
<keyword evidence="7" id="KW-0808">Transferase</keyword>
<evidence type="ECO:0000256" key="2">
    <source>
        <dbReference type="ARBA" id="ARBA00007090"/>
    </source>
</evidence>
<keyword evidence="8" id="KW-0378">Hydrolase</keyword>
<evidence type="ECO:0000256" key="4">
    <source>
        <dbReference type="ARBA" id="ARBA00022645"/>
    </source>
</evidence>
<evidence type="ECO:0000259" key="14">
    <source>
        <dbReference type="Pfam" id="PF00912"/>
    </source>
</evidence>
<dbReference type="Gene3D" id="3.40.710.10">
    <property type="entry name" value="DD-peptidase/beta-lactamase superfamily"/>
    <property type="match status" value="1"/>
</dbReference>
<comment type="similarity">
    <text evidence="2">In the C-terminal section; belongs to the transpeptidase family.</text>
</comment>
<dbReference type="RefSeq" id="WP_284370569.1">
    <property type="nucleotide sequence ID" value="NZ_BSNJ01000002.1"/>
</dbReference>
<evidence type="ECO:0000256" key="3">
    <source>
        <dbReference type="ARBA" id="ARBA00007739"/>
    </source>
</evidence>
<evidence type="ECO:0000256" key="1">
    <source>
        <dbReference type="ARBA" id="ARBA00004752"/>
    </source>
</evidence>